<dbReference type="SUPFAM" id="SSF56529">
    <property type="entry name" value="FAH"/>
    <property type="match status" value="1"/>
</dbReference>
<dbReference type="GO" id="GO:0016787">
    <property type="term" value="F:hydrolase activity"/>
    <property type="evidence" value="ECO:0007669"/>
    <property type="project" value="UniProtKB-KW"/>
</dbReference>
<evidence type="ECO:0000259" key="3">
    <source>
        <dbReference type="Pfam" id="PF01557"/>
    </source>
</evidence>
<organism evidence="4 5">
    <name type="scientific">Anaeromicrobium sediminis</name>
    <dbReference type="NCBI Taxonomy" id="1478221"/>
    <lineage>
        <taxon>Bacteria</taxon>
        <taxon>Bacillati</taxon>
        <taxon>Bacillota</taxon>
        <taxon>Clostridia</taxon>
        <taxon>Peptostreptococcales</taxon>
        <taxon>Thermotaleaceae</taxon>
        <taxon>Anaeromicrobium</taxon>
    </lineage>
</organism>
<dbReference type="RefSeq" id="WP_095133899.1">
    <property type="nucleotide sequence ID" value="NZ_NIBG01000009.1"/>
</dbReference>
<gene>
    <name evidence="4" type="ORF">CCE28_11665</name>
</gene>
<dbReference type="GO" id="GO:0019752">
    <property type="term" value="P:carboxylic acid metabolic process"/>
    <property type="evidence" value="ECO:0007669"/>
    <property type="project" value="UniProtKB-ARBA"/>
</dbReference>
<evidence type="ECO:0000313" key="5">
    <source>
        <dbReference type="Proteomes" id="UP000216024"/>
    </source>
</evidence>
<feature type="domain" description="Fumarylacetoacetase-like C-terminal" evidence="3">
    <location>
        <begin position="81"/>
        <end position="290"/>
    </location>
</feature>
<keyword evidence="4" id="KW-0378">Hydrolase</keyword>
<dbReference type="Proteomes" id="UP000216024">
    <property type="component" value="Unassembled WGS sequence"/>
</dbReference>
<reference evidence="4 5" key="1">
    <citation type="submission" date="2017-06" db="EMBL/GenBank/DDBJ databases">
        <title>Draft genome sequence of anaerobic fermentative bacterium Anaeromicrobium sediminis DY2726D isolated from West Pacific Ocean sediments.</title>
        <authorList>
            <person name="Zeng X."/>
        </authorList>
    </citation>
    <scope>NUCLEOTIDE SEQUENCE [LARGE SCALE GENOMIC DNA]</scope>
    <source>
        <strain evidence="4 5">DY2726D</strain>
    </source>
</reference>
<dbReference type="FunFam" id="3.90.850.10:FF:000002">
    <property type="entry name" value="2-hydroxyhepta-2,4-diene-1,7-dioate isomerase"/>
    <property type="match status" value="1"/>
</dbReference>
<evidence type="ECO:0000256" key="1">
    <source>
        <dbReference type="ARBA" id="ARBA00010211"/>
    </source>
</evidence>
<accession>A0A267MHX0</accession>
<dbReference type="PANTHER" id="PTHR42796">
    <property type="entry name" value="FUMARYLACETOACETATE HYDROLASE DOMAIN-CONTAINING PROTEIN 2A-RELATED"/>
    <property type="match status" value="1"/>
</dbReference>
<dbReference type="Gene3D" id="3.90.850.10">
    <property type="entry name" value="Fumarylacetoacetase-like, C-terminal domain"/>
    <property type="match status" value="1"/>
</dbReference>
<comment type="similarity">
    <text evidence="1">Belongs to the FAH family.</text>
</comment>
<dbReference type="PANTHER" id="PTHR42796:SF4">
    <property type="entry name" value="FUMARYLACETOACETATE HYDROLASE DOMAIN-CONTAINING PROTEIN 2A"/>
    <property type="match status" value="1"/>
</dbReference>
<evidence type="ECO:0000256" key="2">
    <source>
        <dbReference type="ARBA" id="ARBA00022723"/>
    </source>
</evidence>
<dbReference type="InterPro" id="IPR011234">
    <property type="entry name" value="Fumarylacetoacetase-like_C"/>
</dbReference>
<protein>
    <submittedName>
        <fullName evidence="4">Hydrolase</fullName>
    </submittedName>
</protein>
<dbReference type="GO" id="GO:0046872">
    <property type="term" value="F:metal ion binding"/>
    <property type="evidence" value="ECO:0007669"/>
    <property type="project" value="UniProtKB-KW"/>
</dbReference>
<dbReference type="AlphaFoldDB" id="A0A267MHX0"/>
<keyword evidence="5" id="KW-1185">Reference proteome</keyword>
<dbReference type="OrthoDB" id="9805307at2"/>
<keyword evidence="2" id="KW-0479">Metal-binding</keyword>
<dbReference type="GO" id="GO:0016853">
    <property type="term" value="F:isomerase activity"/>
    <property type="evidence" value="ECO:0007669"/>
    <property type="project" value="UniProtKB-ARBA"/>
</dbReference>
<dbReference type="Pfam" id="PF01557">
    <property type="entry name" value="FAA_hydrolase"/>
    <property type="match status" value="1"/>
</dbReference>
<dbReference type="InterPro" id="IPR036663">
    <property type="entry name" value="Fumarylacetoacetase_C_sf"/>
</dbReference>
<name>A0A267MHX0_9FIRM</name>
<dbReference type="EMBL" id="NIBG01000009">
    <property type="protein sequence ID" value="PAB59169.1"/>
    <property type="molecule type" value="Genomic_DNA"/>
</dbReference>
<dbReference type="InterPro" id="IPR051121">
    <property type="entry name" value="FAH"/>
</dbReference>
<sequence length="292" mass="32957">MYFLTYLHKDEKNYGMLNKNKDKIIPLSEIFKSKTLNDFICTFNESILEEINNLMDSSNLNSIPLSEVKLLAPIPHPKRNIFCLGKNYLDHAKEVVGLPGADDNIPKFPIYFSKIANPAIGHLDIIKNHSEITKMIDYEVELGVIIGKDGINIKEDEAEEYVFGYTIVNDVSARNLQRKHTQWFKGKSLETFCPMGPYIVHKSQIPFPVELDIKCSVNGELRQNSNTKNMIFNIANVISDLSKGMELKAGDIIITGTPSGVGLGFSPFKFLNSKDKVECYIEKIGTLTNFIE</sequence>
<comment type="caution">
    <text evidence="4">The sequence shown here is derived from an EMBL/GenBank/DDBJ whole genome shotgun (WGS) entry which is preliminary data.</text>
</comment>
<evidence type="ECO:0000313" key="4">
    <source>
        <dbReference type="EMBL" id="PAB59169.1"/>
    </source>
</evidence>
<proteinExistence type="inferred from homology"/>